<keyword evidence="2" id="KW-1185">Reference proteome</keyword>
<name>A0A6A5NBR7_LUPAL</name>
<sequence>MSDSTAATVTTTLFRHSSLTIQNSTQTLSLFSKSLINLKLDSLNNSPLSSYTSLRDMLPSTTTAAAAINSPTASSSGYEISIRNHLVKQAAWAYLQPMSASPISSAAAPHFLRRLCHRFSAFLTFVNHHLSPALSQVFHRILHVLCN</sequence>
<evidence type="ECO:0000313" key="2">
    <source>
        <dbReference type="Proteomes" id="UP000447434"/>
    </source>
</evidence>
<dbReference type="Proteomes" id="UP000447434">
    <property type="component" value="Chromosome 20"/>
</dbReference>
<proteinExistence type="predicted"/>
<gene>
    <name evidence="1" type="ORF">Lalb_Chr20g0111461</name>
</gene>
<evidence type="ECO:0000313" key="1">
    <source>
        <dbReference type="EMBL" id="KAE9590800.1"/>
    </source>
</evidence>
<dbReference type="AlphaFoldDB" id="A0A6A5NBR7"/>
<dbReference type="OrthoDB" id="1700296at2759"/>
<reference evidence="2" key="1">
    <citation type="journal article" date="2020" name="Nat. Commun.">
        <title>Genome sequence of the cluster root forming white lupin.</title>
        <authorList>
            <person name="Hufnagel B."/>
            <person name="Marques A."/>
            <person name="Soriano A."/>
            <person name="Marques L."/>
            <person name="Divol F."/>
            <person name="Doumas P."/>
            <person name="Sallet E."/>
            <person name="Mancinotti D."/>
            <person name="Carrere S."/>
            <person name="Marande W."/>
            <person name="Arribat S."/>
            <person name="Keller J."/>
            <person name="Huneau C."/>
            <person name="Blein T."/>
            <person name="Aime D."/>
            <person name="Laguerre M."/>
            <person name="Taylor J."/>
            <person name="Schubert V."/>
            <person name="Nelson M."/>
            <person name="Geu-Flores F."/>
            <person name="Crespi M."/>
            <person name="Gallardo-Guerrero K."/>
            <person name="Delaux P.-M."/>
            <person name="Salse J."/>
            <person name="Berges H."/>
            <person name="Guyot R."/>
            <person name="Gouzy J."/>
            <person name="Peret B."/>
        </authorList>
    </citation>
    <scope>NUCLEOTIDE SEQUENCE [LARGE SCALE GENOMIC DNA]</scope>
    <source>
        <strain evidence="2">cv. Amiga</strain>
    </source>
</reference>
<dbReference type="PANTHER" id="PTHR34569">
    <property type="entry name" value="EXPRESSED PROTEIN"/>
    <property type="match status" value="1"/>
</dbReference>
<organism evidence="1 2">
    <name type="scientific">Lupinus albus</name>
    <name type="common">White lupine</name>
    <name type="synonym">Lupinus termis</name>
    <dbReference type="NCBI Taxonomy" id="3870"/>
    <lineage>
        <taxon>Eukaryota</taxon>
        <taxon>Viridiplantae</taxon>
        <taxon>Streptophyta</taxon>
        <taxon>Embryophyta</taxon>
        <taxon>Tracheophyta</taxon>
        <taxon>Spermatophyta</taxon>
        <taxon>Magnoliopsida</taxon>
        <taxon>eudicotyledons</taxon>
        <taxon>Gunneridae</taxon>
        <taxon>Pentapetalae</taxon>
        <taxon>rosids</taxon>
        <taxon>fabids</taxon>
        <taxon>Fabales</taxon>
        <taxon>Fabaceae</taxon>
        <taxon>Papilionoideae</taxon>
        <taxon>50 kb inversion clade</taxon>
        <taxon>genistoids sensu lato</taxon>
        <taxon>core genistoids</taxon>
        <taxon>Genisteae</taxon>
        <taxon>Lupinus</taxon>
    </lineage>
</organism>
<accession>A0A6A5NBR7</accession>
<comment type="caution">
    <text evidence="1">The sequence shown here is derived from an EMBL/GenBank/DDBJ whole genome shotgun (WGS) entry which is preliminary data.</text>
</comment>
<protein>
    <submittedName>
        <fullName evidence="1">Uncharacterized protein</fullName>
    </submittedName>
</protein>
<dbReference type="PANTHER" id="PTHR34569:SF2">
    <property type="entry name" value="EXPRESSED PROTEIN"/>
    <property type="match status" value="1"/>
</dbReference>
<dbReference type="EMBL" id="WOCE01000020">
    <property type="protein sequence ID" value="KAE9590800.1"/>
    <property type="molecule type" value="Genomic_DNA"/>
</dbReference>